<dbReference type="EMBL" id="JARBJD010000003">
    <property type="protein sequence ID" value="KAK2964311.1"/>
    <property type="molecule type" value="Genomic_DNA"/>
</dbReference>
<comment type="caution">
    <text evidence="2">The sequence shown here is derived from an EMBL/GenBank/DDBJ whole genome shotgun (WGS) entry which is preliminary data.</text>
</comment>
<sequence>MNFSHQLDNILTQVEKIEEEMVHAKNNGTEAIVPLFELFFATPYRQLLNICLSYYSDIFNTFRTQSADSSIDDISLLLESETQLKQVGISTLRVLSWLLSNTYPSQWPMDFTNVTWVFLTSQPATPRRQSTSTQASSVEVAPFEEEDNIRWIILLARQSVLHRGLVSILSELETQVQETSEVDSQALTQQSPAQLPSQDQDDDWMDDEVEPRPKKTENSFVPLFVRSSGSGETSPTCHIVVMSFLFNPGASEVGFERYQTILKAIGASMTSLFLSLIHVSQVVSMLPTLSPSGHPPLSTQSRRHRDRPGADEANPRADIFNPINAAVVSARLDNALLTIVRSDQLKTEKTQRIFSGLLLCFFKHTIQAQARKEAFDKSRRRKTRARRDGVSREQDEAEREAQSLRVMTECLVRVCHSPELPHVVQDTLLSIDAFQIFEKKDHPLFLSLLLAMFGPCVGLFRLCKAILMSIKHPSNSFSTNQDTFQVATHIVRSEFGASFFVSQSEAGGIRLADVASLCAFVCLHCINKDARLNGLHTLVGLPVNVTGKLTLLNLKVFDVNVQIRKAILRVLTDLYSEIEWSEDLSSPSEADSDSPLFTPLWLKRVLAIDSDSTQQTCQTETEDFMYRVLFQTHHPHTSPHPLTPSEALSFFKAKDSFSLFQKYVQIHAQQIIQAEMRGPDLSQTFME</sequence>
<feature type="compositionally biased region" description="Acidic residues" evidence="1">
    <location>
        <begin position="199"/>
        <end position="209"/>
    </location>
</feature>
<dbReference type="Proteomes" id="UP001281761">
    <property type="component" value="Unassembled WGS sequence"/>
</dbReference>
<evidence type="ECO:0000313" key="2">
    <source>
        <dbReference type="EMBL" id="KAK2964311.1"/>
    </source>
</evidence>
<evidence type="ECO:0000313" key="3">
    <source>
        <dbReference type="Proteomes" id="UP001281761"/>
    </source>
</evidence>
<feature type="compositionally biased region" description="Basic and acidic residues" evidence="1">
    <location>
        <begin position="386"/>
        <end position="398"/>
    </location>
</feature>
<gene>
    <name evidence="2" type="ORF">BLNAU_842</name>
</gene>
<organism evidence="2 3">
    <name type="scientific">Blattamonas nauphoetae</name>
    <dbReference type="NCBI Taxonomy" id="2049346"/>
    <lineage>
        <taxon>Eukaryota</taxon>
        <taxon>Metamonada</taxon>
        <taxon>Preaxostyla</taxon>
        <taxon>Oxymonadida</taxon>
        <taxon>Blattamonas</taxon>
    </lineage>
</organism>
<protein>
    <submittedName>
        <fullName evidence="2">Uncharacterized protein</fullName>
    </submittedName>
</protein>
<keyword evidence="3" id="KW-1185">Reference proteome</keyword>
<feature type="region of interest" description="Disordered" evidence="1">
    <location>
        <begin position="289"/>
        <end position="316"/>
    </location>
</feature>
<reference evidence="2 3" key="1">
    <citation type="journal article" date="2022" name="bioRxiv">
        <title>Genomics of Preaxostyla Flagellates Illuminates Evolutionary Transitions and the Path Towards Mitochondrial Loss.</title>
        <authorList>
            <person name="Novak L.V.F."/>
            <person name="Treitli S.C."/>
            <person name="Pyrih J."/>
            <person name="Halakuc P."/>
            <person name="Pipaliya S.V."/>
            <person name="Vacek V."/>
            <person name="Brzon O."/>
            <person name="Soukal P."/>
            <person name="Eme L."/>
            <person name="Dacks J.B."/>
            <person name="Karnkowska A."/>
            <person name="Elias M."/>
            <person name="Hampl V."/>
        </authorList>
    </citation>
    <scope>NUCLEOTIDE SEQUENCE [LARGE SCALE GENOMIC DNA]</scope>
    <source>
        <strain evidence="2">NAU3</strain>
        <tissue evidence="2">Gut</tissue>
    </source>
</reference>
<feature type="compositionally biased region" description="Polar residues" evidence="1">
    <location>
        <begin position="180"/>
        <end position="197"/>
    </location>
</feature>
<proteinExistence type="predicted"/>
<accession>A0ABQ9YKX3</accession>
<name>A0ABQ9YKX3_9EUKA</name>
<feature type="region of interest" description="Disordered" evidence="1">
    <location>
        <begin position="180"/>
        <end position="217"/>
    </location>
</feature>
<feature type="region of interest" description="Disordered" evidence="1">
    <location>
        <begin position="373"/>
        <end position="398"/>
    </location>
</feature>
<evidence type="ECO:0000256" key="1">
    <source>
        <dbReference type="SAM" id="MobiDB-lite"/>
    </source>
</evidence>